<evidence type="ECO:0000256" key="3">
    <source>
        <dbReference type="ARBA" id="ARBA00022452"/>
    </source>
</evidence>
<evidence type="ECO:0000259" key="14">
    <source>
        <dbReference type="Pfam" id="PF07715"/>
    </source>
</evidence>
<dbReference type="InterPro" id="IPR036942">
    <property type="entry name" value="Beta-barrel_TonB_sf"/>
</dbReference>
<comment type="caution">
    <text evidence="15">The sequence shown here is derived from an EMBL/GenBank/DDBJ whole genome shotgun (WGS) entry which is preliminary data.</text>
</comment>
<dbReference type="InterPro" id="IPR000531">
    <property type="entry name" value="Beta-barrel_TonB"/>
</dbReference>
<dbReference type="Gene3D" id="2.40.170.20">
    <property type="entry name" value="TonB-dependent receptor, beta-barrel domain"/>
    <property type="match status" value="1"/>
</dbReference>
<keyword evidence="2 10" id="KW-0813">Transport</keyword>
<evidence type="ECO:0000256" key="2">
    <source>
        <dbReference type="ARBA" id="ARBA00022448"/>
    </source>
</evidence>
<evidence type="ECO:0000256" key="10">
    <source>
        <dbReference type="PROSITE-ProRule" id="PRU01360"/>
    </source>
</evidence>
<keyword evidence="3 10" id="KW-1134">Transmembrane beta strand</keyword>
<feature type="signal peptide" evidence="12">
    <location>
        <begin position="1"/>
        <end position="18"/>
    </location>
</feature>
<keyword evidence="4 10" id="KW-0812">Transmembrane</keyword>
<keyword evidence="8 15" id="KW-0675">Receptor</keyword>
<evidence type="ECO:0000256" key="4">
    <source>
        <dbReference type="ARBA" id="ARBA00022692"/>
    </source>
</evidence>
<feature type="chain" id="PRO_5045215144" evidence="12">
    <location>
        <begin position="19"/>
        <end position="619"/>
    </location>
</feature>
<dbReference type="SUPFAM" id="SSF56935">
    <property type="entry name" value="Porins"/>
    <property type="match status" value="1"/>
</dbReference>
<protein>
    <submittedName>
        <fullName evidence="15">TonB-dependent receptor</fullName>
    </submittedName>
</protein>
<evidence type="ECO:0000256" key="11">
    <source>
        <dbReference type="RuleBase" id="RU003357"/>
    </source>
</evidence>
<reference evidence="15 16" key="1">
    <citation type="submission" date="2024-01" db="EMBL/GenBank/DDBJ databases">
        <title>Pedobacter sp. nov., isolated from oil-contaminated soil.</title>
        <authorList>
            <person name="Le N.T.T."/>
        </authorList>
    </citation>
    <scope>NUCLEOTIDE SEQUENCE [LARGE SCALE GENOMIC DNA]</scope>
    <source>
        <strain evidence="15 16">VNH31</strain>
    </source>
</reference>
<evidence type="ECO:0000256" key="6">
    <source>
        <dbReference type="ARBA" id="ARBA00023077"/>
    </source>
</evidence>
<keyword evidence="16" id="KW-1185">Reference proteome</keyword>
<dbReference type="PROSITE" id="PS52016">
    <property type="entry name" value="TONB_DEPENDENT_REC_3"/>
    <property type="match status" value="1"/>
</dbReference>
<dbReference type="InterPro" id="IPR012910">
    <property type="entry name" value="Plug_dom"/>
</dbReference>
<dbReference type="PANTHER" id="PTHR30069:SF29">
    <property type="entry name" value="HEMOGLOBIN AND HEMOGLOBIN-HAPTOGLOBIN-BINDING PROTEIN 1-RELATED"/>
    <property type="match status" value="1"/>
</dbReference>
<feature type="domain" description="TonB-dependent receptor plug" evidence="14">
    <location>
        <begin position="44"/>
        <end position="148"/>
    </location>
</feature>
<dbReference type="Proteomes" id="UP001337681">
    <property type="component" value="Unassembled WGS sequence"/>
</dbReference>
<evidence type="ECO:0000313" key="15">
    <source>
        <dbReference type="EMBL" id="MEE1885926.1"/>
    </source>
</evidence>
<evidence type="ECO:0000259" key="13">
    <source>
        <dbReference type="Pfam" id="PF00593"/>
    </source>
</evidence>
<gene>
    <name evidence="15" type="ORF">VRU49_10910</name>
</gene>
<comment type="similarity">
    <text evidence="10 11">Belongs to the TonB-dependent receptor family.</text>
</comment>
<evidence type="ECO:0000256" key="9">
    <source>
        <dbReference type="ARBA" id="ARBA00023237"/>
    </source>
</evidence>
<evidence type="ECO:0000256" key="1">
    <source>
        <dbReference type="ARBA" id="ARBA00004571"/>
    </source>
</evidence>
<proteinExistence type="inferred from homology"/>
<feature type="domain" description="TonB-dependent receptor-like beta-barrel" evidence="13">
    <location>
        <begin position="207"/>
        <end position="592"/>
    </location>
</feature>
<sequence>MKYLIILFFLTLPTILIAQQTPDSLYKISEVSILENGLKTPISKQNRNVYVINQQQISNFPARTLQEVLQFANGVDLRQRGPFGSQADISIDGGSFEQTVILLNGIKIIDAQTSHNVLNLPIPLDAIERIEVIRGPAARVYGINSLTGALNIITKVPTSPSLNIKAEIGSNFEKNELNKKAYLGNSIHLDKSFIADKHKHTIYGRYDNSNGYRYNTAFENLKLFYQGDLIINENNIINTNIGYINNDFGANGFYAPPGDKNATELVQTSIANFQSTHKLSEKLTLNPKLSYRYNDDHYKYLGPNSPSGRSRHYSTSLTSELNTVLQTDYGDYSFGAEFRNEQITSTNIGKRERSNMGGFAQFRTDFGSKINVSVGTYLNYNTDYKWQIYPGIDFSYALNSKMKLLANIGTSQRIPSFTDLYLDQRPGNIGNPDVKSENAIQYELGFKYLADKLSIQTYAFHREISRFIDWTRELNNQPWQSNNIGSLITNGINTRINLNAFKSLQQDFNINLAYTYLHSNFKDVNLVLPSKYQIATLQHQLTGLINYKVGRYALSTASRLNKRILGPAYWIHDIRISKNYKNFNLFLDANNLFNANYTEVGAIPLPGTWTSFGFRITIN</sequence>
<evidence type="ECO:0000256" key="8">
    <source>
        <dbReference type="ARBA" id="ARBA00023170"/>
    </source>
</evidence>
<dbReference type="Gene3D" id="2.170.130.10">
    <property type="entry name" value="TonB-dependent receptor, plug domain"/>
    <property type="match status" value="1"/>
</dbReference>
<evidence type="ECO:0000256" key="5">
    <source>
        <dbReference type="ARBA" id="ARBA00022729"/>
    </source>
</evidence>
<keyword evidence="5 12" id="KW-0732">Signal</keyword>
<accession>A0ABU7H3P1</accession>
<dbReference type="InterPro" id="IPR037066">
    <property type="entry name" value="Plug_dom_sf"/>
</dbReference>
<dbReference type="InterPro" id="IPR039426">
    <property type="entry name" value="TonB-dep_rcpt-like"/>
</dbReference>
<name>A0ABU7H3P1_9SPHI</name>
<organism evidence="15 16">
    <name type="scientific">Pedobacter flavus</name>
    <dbReference type="NCBI Taxonomy" id="3113906"/>
    <lineage>
        <taxon>Bacteria</taxon>
        <taxon>Pseudomonadati</taxon>
        <taxon>Bacteroidota</taxon>
        <taxon>Sphingobacteriia</taxon>
        <taxon>Sphingobacteriales</taxon>
        <taxon>Sphingobacteriaceae</taxon>
        <taxon>Pedobacter</taxon>
    </lineage>
</organism>
<dbReference type="Pfam" id="PF00593">
    <property type="entry name" value="TonB_dep_Rec_b-barrel"/>
    <property type="match status" value="1"/>
</dbReference>
<evidence type="ECO:0000256" key="12">
    <source>
        <dbReference type="SAM" id="SignalP"/>
    </source>
</evidence>
<comment type="subcellular location">
    <subcellularLocation>
        <location evidence="1 10">Cell outer membrane</location>
        <topology evidence="1 10">Multi-pass membrane protein</topology>
    </subcellularLocation>
</comment>
<dbReference type="Pfam" id="PF07715">
    <property type="entry name" value="Plug"/>
    <property type="match status" value="1"/>
</dbReference>
<dbReference type="RefSeq" id="WP_330146817.1">
    <property type="nucleotide sequence ID" value="NZ_JAZDQU010000002.1"/>
</dbReference>
<keyword evidence="6 11" id="KW-0798">TonB box</keyword>
<evidence type="ECO:0000256" key="7">
    <source>
        <dbReference type="ARBA" id="ARBA00023136"/>
    </source>
</evidence>
<dbReference type="EMBL" id="JAZDQU010000002">
    <property type="protein sequence ID" value="MEE1885926.1"/>
    <property type="molecule type" value="Genomic_DNA"/>
</dbReference>
<keyword evidence="7 10" id="KW-0472">Membrane</keyword>
<dbReference type="PANTHER" id="PTHR30069">
    <property type="entry name" value="TONB-DEPENDENT OUTER MEMBRANE RECEPTOR"/>
    <property type="match status" value="1"/>
</dbReference>
<keyword evidence="9 10" id="KW-0998">Cell outer membrane</keyword>
<evidence type="ECO:0000313" key="16">
    <source>
        <dbReference type="Proteomes" id="UP001337681"/>
    </source>
</evidence>